<dbReference type="Pfam" id="PF10011">
    <property type="entry name" value="DUF2254"/>
    <property type="match status" value="1"/>
</dbReference>
<name>A0A975CQE6_9FLAO</name>
<keyword evidence="3" id="KW-1185">Reference proteome</keyword>
<reference evidence="2 3" key="1">
    <citation type="submission" date="2021-03" db="EMBL/GenBank/DDBJ databases">
        <title>Complete genome of Polaribacter_sp.SM13.</title>
        <authorList>
            <person name="Jeong S.W."/>
            <person name="Bae J.W."/>
        </authorList>
    </citation>
    <scope>NUCLEOTIDE SEQUENCE [LARGE SCALE GENOMIC DNA]</scope>
    <source>
        <strain evidence="2 3">SM13</strain>
    </source>
</reference>
<evidence type="ECO:0000256" key="1">
    <source>
        <dbReference type="SAM" id="Phobius"/>
    </source>
</evidence>
<feature type="transmembrane region" description="Helical" evidence="1">
    <location>
        <begin position="20"/>
        <end position="40"/>
    </location>
</feature>
<dbReference type="InterPro" id="IPR018723">
    <property type="entry name" value="DUF2254_membrane"/>
</dbReference>
<feature type="transmembrane region" description="Helical" evidence="1">
    <location>
        <begin position="111"/>
        <end position="132"/>
    </location>
</feature>
<dbReference type="EMBL" id="CP071869">
    <property type="protein sequence ID" value="QTE23425.1"/>
    <property type="molecule type" value="Genomic_DNA"/>
</dbReference>
<sequence>MKDKLLKLLYKAYNLKDKIAFFPSIIAIAGAIFAYIMMYLENKGISKYILEFLPELVINDTETARAILTTFIGGLISIMVFSFSMVMILLNQASSNFSPRLLPGLISNRRHQIILGIYLFTIIYCIFILVFIEPSGKKYQLPGFSVLLSIFFMVNSLAAFIYFIHSISQEIQINNILYNIFSSSENRLKKIIEKEKEIDSSKPNSNNWTTYNAKSSGYFNTISTETLLHIAKENNIKIEIVSNKGSYCNEDAILFKVDKKIDNSIIEKIYSNFNFSKSELIDDNYLLAFKQITEVAVKSMSPGINDPGTAINAIDYLSQLFILRVQKQDIDLVQEKNTILIILNSVNFKDLIYNVMAPLRTYCTHDVIIVRKLLVLLENLKKKATLNTYKEVVNNEIDLLLKDAEREIANKNDFNKLKEYISNSNKN</sequence>
<proteinExistence type="predicted"/>
<dbReference type="RefSeq" id="WP_208079435.1">
    <property type="nucleotide sequence ID" value="NZ_CP071869.1"/>
</dbReference>
<protein>
    <submittedName>
        <fullName evidence="2">DUF2254 domain-containing protein</fullName>
    </submittedName>
</protein>
<evidence type="ECO:0000313" key="2">
    <source>
        <dbReference type="EMBL" id="QTE23425.1"/>
    </source>
</evidence>
<gene>
    <name evidence="2" type="ORF">J3359_03860</name>
</gene>
<feature type="transmembrane region" description="Helical" evidence="1">
    <location>
        <begin position="144"/>
        <end position="164"/>
    </location>
</feature>
<feature type="transmembrane region" description="Helical" evidence="1">
    <location>
        <begin position="66"/>
        <end position="90"/>
    </location>
</feature>
<keyword evidence="1" id="KW-0812">Transmembrane</keyword>
<accession>A0A975CQE6</accession>
<dbReference type="KEGG" id="pcea:J3359_03860"/>
<dbReference type="Proteomes" id="UP000663920">
    <property type="component" value="Chromosome"/>
</dbReference>
<keyword evidence="1" id="KW-0472">Membrane</keyword>
<dbReference type="AlphaFoldDB" id="A0A975CQE6"/>
<evidence type="ECO:0000313" key="3">
    <source>
        <dbReference type="Proteomes" id="UP000663920"/>
    </source>
</evidence>
<organism evidence="2 3">
    <name type="scientific">Polaribacter cellanae</name>
    <dbReference type="NCBI Taxonomy" id="2818493"/>
    <lineage>
        <taxon>Bacteria</taxon>
        <taxon>Pseudomonadati</taxon>
        <taxon>Bacteroidota</taxon>
        <taxon>Flavobacteriia</taxon>
        <taxon>Flavobacteriales</taxon>
        <taxon>Flavobacteriaceae</taxon>
    </lineage>
</organism>
<keyword evidence="1" id="KW-1133">Transmembrane helix</keyword>